<dbReference type="SUPFAM" id="SSF53474">
    <property type="entry name" value="alpha/beta-Hydrolases"/>
    <property type="match status" value="1"/>
</dbReference>
<dbReference type="InterPro" id="IPR000639">
    <property type="entry name" value="Epox_hydrolase-like"/>
</dbReference>
<dbReference type="GO" id="GO:0004301">
    <property type="term" value="F:epoxide hydrolase activity"/>
    <property type="evidence" value="ECO:0007669"/>
    <property type="project" value="TreeGrafter"/>
</dbReference>
<evidence type="ECO:0000256" key="3">
    <source>
        <dbReference type="ARBA" id="ARBA00022801"/>
    </source>
</evidence>
<feature type="active site" description="Proton donor" evidence="4">
    <location>
        <position position="303"/>
    </location>
</feature>
<comment type="caution">
    <text evidence="6">The sequence shown here is derived from an EMBL/GenBank/DDBJ whole genome shotgun (WGS) entry which is preliminary data.</text>
</comment>
<comment type="similarity">
    <text evidence="1">Belongs to the peptidase S33 family.</text>
</comment>
<dbReference type="EMBL" id="BJWH01000003">
    <property type="protein sequence ID" value="GEL97553.1"/>
    <property type="molecule type" value="Genomic_DNA"/>
</dbReference>
<feature type="domain" description="Epoxide hydrolase N-terminal" evidence="5">
    <location>
        <begin position="3"/>
        <end position="107"/>
    </location>
</feature>
<dbReference type="Proteomes" id="UP000321049">
    <property type="component" value="Unassembled WGS sequence"/>
</dbReference>
<feature type="active site" description="Proton acceptor" evidence="4">
    <location>
        <position position="352"/>
    </location>
</feature>
<keyword evidence="2" id="KW-0058">Aromatic hydrocarbons catabolism</keyword>
<evidence type="ECO:0000313" key="7">
    <source>
        <dbReference type="Proteomes" id="UP000321049"/>
    </source>
</evidence>
<gene>
    <name evidence="6" type="ORF">CTE05_11000</name>
</gene>
<dbReference type="PRINTS" id="PR00412">
    <property type="entry name" value="EPOXHYDRLASE"/>
</dbReference>
<evidence type="ECO:0000259" key="5">
    <source>
        <dbReference type="Pfam" id="PF06441"/>
    </source>
</evidence>
<reference evidence="6 7" key="1">
    <citation type="submission" date="2019-07" db="EMBL/GenBank/DDBJ databases">
        <title>Whole genome shotgun sequence of Cellulomonas terrae NBRC 100819.</title>
        <authorList>
            <person name="Hosoyama A."/>
            <person name="Uohara A."/>
            <person name="Ohji S."/>
            <person name="Ichikawa N."/>
        </authorList>
    </citation>
    <scope>NUCLEOTIDE SEQUENCE [LARGE SCALE GENOMIC DNA]</scope>
    <source>
        <strain evidence="6 7">NBRC 100819</strain>
    </source>
</reference>
<keyword evidence="3 6" id="KW-0378">Hydrolase</keyword>
<evidence type="ECO:0000256" key="2">
    <source>
        <dbReference type="ARBA" id="ARBA00022797"/>
    </source>
</evidence>
<evidence type="ECO:0000313" key="6">
    <source>
        <dbReference type="EMBL" id="GEL97553.1"/>
    </source>
</evidence>
<dbReference type="InterPro" id="IPR016292">
    <property type="entry name" value="Epoxide_hydrolase"/>
</dbReference>
<dbReference type="InterPro" id="IPR029058">
    <property type="entry name" value="AB_hydrolase_fold"/>
</dbReference>
<dbReference type="PANTHER" id="PTHR21661:SF35">
    <property type="entry name" value="EPOXIDE HYDROLASE"/>
    <property type="match status" value="1"/>
</dbReference>
<dbReference type="PIRSF" id="PIRSF001112">
    <property type="entry name" value="Epoxide_hydrolase"/>
    <property type="match status" value="1"/>
</dbReference>
<dbReference type="InterPro" id="IPR010497">
    <property type="entry name" value="Epoxide_hydro_N"/>
</dbReference>
<dbReference type="AlphaFoldDB" id="A0A511JIQ6"/>
<dbReference type="Gene3D" id="3.40.50.1820">
    <property type="entry name" value="alpha/beta hydrolase"/>
    <property type="match status" value="1"/>
</dbReference>
<name>A0A511JIQ6_9CELL</name>
<dbReference type="PANTHER" id="PTHR21661">
    <property type="entry name" value="EPOXIDE HYDROLASE 1-RELATED"/>
    <property type="match status" value="1"/>
</dbReference>
<accession>A0A511JIQ6</accession>
<evidence type="ECO:0000256" key="1">
    <source>
        <dbReference type="ARBA" id="ARBA00010088"/>
    </source>
</evidence>
<organism evidence="6 7">
    <name type="scientific">Cellulomonas terrae</name>
    <dbReference type="NCBI Taxonomy" id="311234"/>
    <lineage>
        <taxon>Bacteria</taxon>
        <taxon>Bacillati</taxon>
        <taxon>Actinomycetota</taxon>
        <taxon>Actinomycetes</taxon>
        <taxon>Micrococcales</taxon>
        <taxon>Cellulomonadaceae</taxon>
        <taxon>Cellulomonas</taxon>
    </lineage>
</organism>
<keyword evidence="7" id="KW-1185">Reference proteome</keyword>
<proteinExistence type="inferred from homology"/>
<dbReference type="GO" id="GO:0097176">
    <property type="term" value="P:epoxide metabolic process"/>
    <property type="evidence" value="ECO:0007669"/>
    <property type="project" value="TreeGrafter"/>
</dbReference>
<feature type="active site" description="Nucleophile" evidence="4">
    <location>
        <position position="171"/>
    </location>
</feature>
<evidence type="ECO:0000256" key="4">
    <source>
        <dbReference type="PIRSR" id="PIRSR001112-1"/>
    </source>
</evidence>
<dbReference type="OrthoDB" id="27092at2"/>
<dbReference type="RefSeq" id="WP_146845095.1">
    <property type="nucleotide sequence ID" value="NZ_BJWH01000003.1"/>
</dbReference>
<sequence length="376" mass="41502">MDIRPYEIAIPTEQVDDLTQRLARTRWPADLTSGWERGTPVSYARRLAEHWRTAYDWRAQEQRLNRMPQFLADVDGQPVHGLHVRSRHEHATPLLLCHGYPASFVEFATLAPALADPQDGPAFHVVAPSIPGFGFSTPLTGHGWDIARTAEAFDRIMRALGYERYVVVGGDVGAGVSEQLCLDAGERVIASLVTTDPGAIATAYTPPTDHLTEEEKARHESLKAARAEDFGYLGVQTTRPLSVAYGLTDSPVMQLTWIVEKVREWTDPDRELPEDAVDLDQLLTLVSVAWFGRGGDGGANLLYEAAHASVAWGRTHDRPQGMVAFGEEPLMRRILDPDGHLAFWAEHPHGGHFPAMERPDELAGDIRTFLAAVPVG</sequence>
<protein>
    <submittedName>
        <fullName evidence="6">Microsomal epoxide hydrolase</fullName>
    </submittedName>
</protein>
<dbReference type="Pfam" id="PF06441">
    <property type="entry name" value="EHN"/>
    <property type="match status" value="1"/>
</dbReference>